<organism evidence="1">
    <name type="scientific">Rhizophora mucronata</name>
    <name type="common">Asiatic mangrove</name>
    <dbReference type="NCBI Taxonomy" id="61149"/>
    <lineage>
        <taxon>Eukaryota</taxon>
        <taxon>Viridiplantae</taxon>
        <taxon>Streptophyta</taxon>
        <taxon>Embryophyta</taxon>
        <taxon>Tracheophyta</taxon>
        <taxon>Spermatophyta</taxon>
        <taxon>Magnoliopsida</taxon>
        <taxon>eudicotyledons</taxon>
        <taxon>Gunneridae</taxon>
        <taxon>Pentapetalae</taxon>
        <taxon>rosids</taxon>
        <taxon>fabids</taxon>
        <taxon>Malpighiales</taxon>
        <taxon>Rhizophoraceae</taxon>
        <taxon>Rhizophora</taxon>
    </lineage>
</organism>
<dbReference type="EMBL" id="GGEC01079238">
    <property type="protein sequence ID" value="MBX59722.1"/>
    <property type="molecule type" value="Transcribed_RNA"/>
</dbReference>
<dbReference type="AlphaFoldDB" id="A0A2P2PYA9"/>
<protein>
    <submittedName>
        <fullName evidence="1">Uncharacterized protein</fullName>
    </submittedName>
</protein>
<evidence type="ECO:0000313" key="1">
    <source>
        <dbReference type="EMBL" id="MBX59722.1"/>
    </source>
</evidence>
<sequence>MPALYFLRNYNTFVSLNPYMLIGLCCFSNAPLDGTK</sequence>
<name>A0A2P2PYA9_RHIMU</name>
<accession>A0A2P2PYA9</accession>
<proteinExistence type="predicted"/>
<reference evidence="1" key="1">
    <citation type="submission" date="2018-02" db="EMBL/GenBank/DDBJ databases">
        <title>Rhizophora mucronata_Transcriptome.</title>
        <authorList>
            <person name="Meera S.P."/>
            <person name="Sreeshan A."/>
            <person name="Augustine A."/>
        </authorList>
    </citation>
    <scope>NUCLEOTIDE SEQUENCE</scope>
    <source>
        <tissue evidence="1">Leaf</tissue>
    </source>
</reference>